<reference evidence="9 10" key="1">
    <citation type="journal article" date="2016" name="Mol. Biol. Evol.">
        <title>Comparative Genomics of Early-Diverging Mushroom-Forming Fungi Provides Insights into the Origins of Lignocellulose Decay Capabilities.</title>
        <authorList>
            <person name="Nagy L.G."/>
            <person name="Riley R."/>
            <person name="Tritt A."/>
            <person name="Adam C."/>
            <person name="Daum C."/>
            <person name="Floudas D."/>
            <person name="Sun H."/>
            <person name="Yadav J.S."/>
            <person name="Pangilinan J."/>
            <person name="Larsson K.H."/>
            <person name="Matsuura K."/>
            <person name="Barry K."/>
            <person name="Labutti K."/>
            <person name="Kuo R."/>
            <person name="Ohm R.A."/>
            <person name="Bhattacharya S.S."/>
            <person name="Shirouzu T."/>
            <person name="Yoshinaga Y."/>
            <person name="Martin F.M."/>
            <person name="Grigoriev I.V."/>
            <person name="Hibbett D.S."/>
        </authorList>
    </citation>
    <scope>NUCLEOTIDE SEQUENCE [LARGE SCALE GENOMIC DNA]</scope>
    <source>
        <strain evidence="9 10">HHB12029</strain>
    </source>
</reference>
<comment type="similarity">
    <text evidence="1 7">Belongs to the VPS29 family.</text>
</comment>
<dbReference type="AlphaFoldDB" id="A0A165PR14"/>
<feature type="domain" description="Calcineurin-like phosphoesterase" evidence="8">
    <location>
        <begin position="4"/>
        <end position="157"/>
    </location>
</feature>
<dbReference type="STRING" id="1314781.A0A165PR14"/>
<dbReference type="GO" id="GO:0042147">
    <property type="term" value="P:retrograde transport, endosome to Golgi"/>
    <property type="evidence" value="ECO:0007669"/>
    <property type="project" value="InterPro"/>
</dbReference>
<dbReference type="Gene3D" id="3.60.21.10">
    <property type="match status" value="1"/>
</dbReference>
<evidence type="ECO:0000259" key="8">
    <source>
        <dbReference type="Pfam" id="PF12850"/>
    </source>
</evidence>
<organism evidence="9 10">
    <name type="scientific">Exidia glandulosa HHB12029</name>
    <dbReference type="NCBI Taxonomy" id="1314781"/>
    <lineage>
        <taxon>Eukaryota</taxon>
        <taxon>Fungi</taxon>
        <taxon>Dikarya</taxon>
        <taxon>Basidiomycota</taxon>
        <taxon>Agaricomycotina</taxon>
        <taxon>Agaricomycetes</taxon>
        <taxon>Auriculariales</taxon>
        <taxon>Exidiaceae</taxon>
        <taxon>Exidia</taxon>
    </lineage>
</organism>
<dbReference type="InterPro" id="IPR024654">
    <property type="entry name" value="Calcineurin-like_PHP_lpxH"/>
</dbReference>
<name>A0A165PR14_EXIGL</name>
<dbReference type="OrthoDB" id="10258130at2759"/>
<gene>
    <name evidence="9" type="ORF">EXIGLDRAFT_601519</name>
</gene>
<dbReference type="GO" id="GO:0030904">
    <property type="term" value="C:retromer complex"/>
    <property type="evidence" value="ECO:0007669"/>
    <property type="project" value="InterPro"/>
</dbReference>
<evidence type="ECO:0000256" key="1">
    <source>
        <dbReference type="ARBA" id="ARBA00005945"/>
    </source>
</evidence>
<protein>
    <recommendedName>
        <fullName evidence="2 7">Vacuolar protein sorting-associated protein 29</fullName>
    </recommendedName>
</protein>
<proteinExistence type="inferred from homology"/>
<dbReference type="InterPro" id="IPR020935">
    <property type="entry name" value="PdiEstase_YfcE_CS"/>
</dbReference>
<dbReference type="InterPro" id="IPR029052">
    <property type="entry name" value="Metallo-depent_PP-like"/>
</dbReference>
<dbReference type="PROSITE" id="PS01269">
    <property type="entry name" value="UPF0025"/>
    <property type="match status" value="1"/>
</dbReference>
<keyword evidence="3" id="KW-0813">Transport</keyword>
<dbReference type="PANTHER" id="PTHR11124">
    <property type="entry name" value="VACUOLAR SORTING PROTEIN VPS29"/>
    <property type="match status" value="1"/>
</dbReference>
<keyword evidence="5" id="KW-0378">Hydrolase</keyword>
<dbReference type="GO" id="GO:0015031">
    <property type="term" value="P:protein transport"/>
    <property type="evidence" value="ECO:0007669"/>
    <property type="project" value="UniProtKB-KW"/>
</dbReference>
<dbReference type="NCBIfam" id="TIGR00040">
    <property type="entry name" value="yfcE"/>
    <property type="match status" value="1"/>
</dbReference>
<dbReference type="FunCoup" id="A0A165PR14">
    <property type="interactions" value="644"/>
</dbReference>
<keyword evidence="4" id="KW-0479">Metal-binding</keyword>
<dbReference type="InParanoid" id="A0A165PR14"/>
<dbReference type="GO" id="GO:0016787">
    <property type="term" value="F:hydrolase activity"/>
    <property type="evidence" value="ECO:0007669"/>
    <property type="project" value="UniProtKB-KW"/>
</dbReference>
<keyword evidence="6" id="KW-0653">Protein transport</keyword>
<dbReference type="SUPFAM" id="SSF56300">
    <property type="entry name" value="Metallo-dependent phosphatases"/>
    <property type="match status" value="1"/>
</dbReference>
<dbReference type="InterPro" id="IPR028661">
    <property type="entry name" value="Vps29"/>
</dbReference>
<dbReference type="Proteomes" id="UP000077266">
    <property type="component" value="Unassembled WGS sequence"/>
</dbReference>
<evidence type="ECO:0000256" key="7">
    <source>
        <dbReference type="RuleBase" id="RU362040"/>
    </source>
</evidence>
<evidence type="ECO:0000313" key="10">
    <source>
        <dbReference type="Proteomes" id="UP000077266"/>
    </source>
</evidence>
<evidence type="ECO:0000256" key="3">
    <source>
        <dbReference type="ARBA" id="ARBA00022448"/>
    </source>
</evidence>
<dbReference type="CDD" id="cd07394">
    <property type="entry name" value="MPP_Vps29"/>
    <property type="match status" value="1"/>
</dbReference>
<dbReference type="GO" id="GO:0046872">
    <property type="term" value="F:metal ion binding"/>
    <property type="evidence" value="ECO:0007669"/>
    <property type="project" value="UniProtKB-KW"/>
</dbReference>
<dbReference type="FunFam" id="3.60.21.10:FF:000089">
    <property type="entry name" value="Vacuolar protein sorting-associated protein 29"/>
    <property type="match status" value="1"/>
</dbReference>
<evidence type="ECO:0000313" key="9">
    <source>
        <dbReference type="EMBL" id="KZW02548.1"/>
    </source>
</evidence>
<evidence type="ECO:0000256" key="6">
    <source>
        <dbReference type="ARBA" id="ARBA00022927"/>
    </source>
</evidence>
<dbReference type="EMBL" id="KV425887">
    <property type="protein sequence ID" value="KZW02548.1"/>
    <property type="molecule type" value="Genomic_DNA"/>
</dbReference>
<evidence type="ECO:0000256" key="4">
    <source>
        <dbReference type="ARBA" id="ARBA00022723"/>
    </source>
</evidence>
<dbReference type="GO" id="GO:0005829">
    <property type="term" value="C:cytosol"/>
    <property type="evidence" value="ECO:0007669"/>
    <property type="project" value="GOC"/>
</dbReference>
<keyword evidence="10" id="KW-1185">Reference proteome</keyword>
<evidence type="ECO:0000256" key="5">
    <source>
        <dbReference type="ARBA" id="ARBA00022801"/>
    </source>
</evidence>
<sequence>MVLVLIIGDLHIPHRTHDLPAKFKKLLVPGKIQQIICTGNVSDKETYEYLRTVCPDVNVVRGDYDDAAFPYSITLVHSPIRIGVIHGHQSVPVGDLDSLAGIARQMDVDVLVSGHTHVVQAVEHDSRFFVNPGSATGAWSGASSADVTPSFALMDIQGPVVVTYIYQLVDQEPPVRVEKVEWRKPETLPLPPPPAPPAQSPTSGIGVGVGSVW</sequence>
<accession>A0A165PR14</accession>
<dbReference type="InterPro" id="IPR000979">
    <property type="entry name" value="Phosphodiesterase_MJ0936/Vps29"/>
</dbReference>
<evidence type="ECO:0000256" key="2">
    <source>
        <dbReference type="ARBA" id="ARBA00017767"/>
    </source>
</evidence>
<dbReference type="Pfam" id="PF12850">
    <property type="entry name" value="Metallophos_2"/>
    <property type="match status" value="1"/>
</dbReference>